<dbReference type="EMBL" id="KZ613944">
    <property type="protein sequence ID" value="PMD41350.1"/>
    <property type="molecule type" value="Genomic_DNA"/>
</dbReference>
<accession>A0A2J6RS80</accession>
<proteinExistence type="predicted"/>
<protein>
    <submittedName>
        <fullName evidence="1">Uncharacterized protein</fullName>
    </submittedName>
</protein>
<dbReference type="AlphaFoldDB" id="A0A2J6RS80"/>
<gene>
    <name evidence="1" type="ORF">L207DRAFT_581790</name>
</gene>
<dbReference type="Proteomes" id="UP000235786">
    <property type="component" value="Unassembled WGS sequence"/>
</dbReference>
<evidence type="ECO:0000313" key="1">
    <source>
        <dbReference type="EMBL" id="PMD41350.1"/>
    </source>
</evidence>
<evidence type="ECO:0000313" key="2">
    <source>
        <dbReference type="Proteomes" id="UP000235786"/>
    </source>
</evidence>
<keyword evidence="2" id="KW-1185">Reference proteome</keyword>
<reference evidence="1 2" key="1">
    <citation type="submission" date="2016-04" db="EMBL/GenBank/DDBJ databases">
        <title>A degradative enzymes factory behind the ericoid mycorrhizal symbiosis.</title>
        <authorList>
            <consortium name="DOE Joint Genome Institute"/>
            <person name="Martino E."/>
            <person name="Morin E."/>
            <person name="Grelet G."/>
            <person name="Kuo A."/>
            <person name="Kohler A."/>
            <person name="Daghino S."/>
            <person name="Barry K."/>
            <person name="Choi C."/>
            <person name="Cichocki N."/>
            <person name="Clum A."/>
            <person name="Copeland A."/>
            <person name="Hainaut M."/>
            <person name="Haridas S."/>
            <person name="Labutti K."/>
            <person name="Lindquist E."/>
            <person name="Lipzen A."/>
            <person name="Khouja H.-R."/>
            <person name="Murat C."/>
            <person name="Ohm R."/>
            <person name="Olson A."/>
            <person name="Spatafora J."/>
            <person name="Veneault-Fourrey C."/>
            <person name="Henrissat B."/>
            <person name="Grigoriev I."/>
            <person name="Martin F."/>
            <person name="Perotto S."/>
        </authorList>
    </citation>
    <scope>NUCLEOTIDE SEQUENCE [LARGE SCALE GENOMIC DNA]</scope>
    <source>
        <strain evidence="1 2">F</strain>
    </source>
</reference>
<sequence>MHCTTGYLIEGALAHQEGYANDFLPQTVVKYVDLLCKTFGRGSDQKTAILVIQSLSSRYFAASEERKTLGIGPWLNIS</sequence>
<name>A0A2J6RS80_HYAVF</name>
<organism evidence="1 2">
    <name type="scientific">Hyaloscypha variabilis (strain UAMH 11265 / GT02V1 / F)</name>
    <name type="common">Meliniomyces variabilis</name>
    <dbReference type="NCBI Taxonomy" id="1149755"/>
    <lineage>
        <taxon>Eukaryota</taxon>
        <taxon>Fungi</taxon>
        <taxon>Dikarya</taxon>
        <taxon>Ascomycota</taxon>
        <taxon>Pezizomycotina</taxon>
        <taxon>Leotiomycetes</taxon>
        <taxon>Helotiales</taxon>
        <taxon>Hyaloscyphaceae</taxon>
        <taxon>Hyaloscypha</taxon>
        <taxon>Hyaloscypha variabilis</taxon>
    </lineage>
</organism>